<feature type="transmembrane region" description="Helical" evidence="19">
    <location>
        <begin position="112"/>
        <end position="132"/>
    </location>
</feature>
<dbReference type="PROSITE" id="PS01315">
    <property type="entry name" value="CDS"/>
    <property type="match status" value="1"/>
</dbReference>
<comment type="caution">
    <text evidence="20">The sequence shown here is derived from an EMBL/GenBank/DDBJ whole genome shotgun (WGS) entry which is preliminary data.</text>
</comment>
<organism evidence="20 21">
    <name type="scientific">Rhodanobacter thiooxydans</name>
    <dbReference type="NCBI Taxonomy" id="416169"/>
    <lineage>
        <taxon>Bacteria</taxon>
        <taxon>Pseudomonadati</taxon>
        <taxon>Pseudomonadota</taxon>
        <taxon>Gammaproteobacteria</taxon>
        <taxon>Lysobacterales</taxon>
        <taxon>Rhodanobacteraceae</taxon>
        <taxon>Rhodanobacter</taxon>
    </lineage>
</organism>
<dbReference type="PANTHER" id="PTHR46382">
    <property type="entry name" value="PHOSPHATIDATE CYTIDYLYLTRANSFERASE"/>
    <property type="match status" value="1"/>
</dbReference>
<evidence type="ECO:0000256" key="11">
    <source>
        <dbReference type="ARBA" id="ARBA00022692"/>
    </source>
</evidence>
<dbReference type="RefSeq" id="WP_008437847.1">
    <property type="nucleotide sequence ID" value="NZ_LVJS01000038.1"/>
</dbReference>
<keyword evidence="11 18" id="KW-0812">Transmembrane</keyword>
<evidence type="ECO:0000256" key="18">
    <source>
        <dbReference type="RuleBase" id="RU003938"/>
    </source>
</evidence>
<evidence type="ECO:0000256" key="17">
    <source>
        <dbReference type="ARBA" id="ARBA00023264"/>
    </source>
</evidence>
<keyword evidence="8" id="KW-1003">Cell membrane</keyword>
<dbReference type="AlphaFoldDB" id="A0A154QHS0"/>
<sequence length="274" mass="29192">MLLQRILTALVLAPLAILIILLPPTGVFAGIVALAFLAAWWEWAQLSGLQSHAWRTVLLAVAAAVFVLLWRGHATALSPLLLAAGVAWWLLACLWLRHFAFAAAPTRENRRLKLLAGALVIFPTWVALVSIHTRAPHGHWWTLLALLIVWASDIGAYFSGRTFGRRKLAPQISPGKTWAGVYGAMVAGVLVAEVGGWLLGVRGTALLALALLAALTVAASIVGDLIESLMKRHAQVKDSGTLFPGHGGLLDRLDSVFAALPVFAAGLALLELGL</sequence>
<comment type="pathway">
    <text evidence="4">Lipid metabolism.</text>
</comment>
<feature type="transmembrane region" description="Helical" evidence="19">
    <location>
        <begin position="179"/>
        <end position="199"/>
    </location>
</feature>
<evidence type="ECO:0000256" key="8">
    <source>
        <dbReference type="ARBA" id="ARBA00022475"/>
    </source>
</evidence>
<dbReference type="Proteomes" id="UP000076131">
    <property type="component" value="Unassembled WGS sequence"/>
</dbReference>
<proteinExistence type="inferred from homology"/>
<keyword evidence="21" id="KW-1185">Reference proteome</keyword>
<keyword evidence="15 19" id="KW-0472">Membrane</keyword>
<accession>A0A154QHS0</accession>
<dbReference type="GO" id="GO:0005886">
    <property type="term" value="C:plasma membrane"/>
    <property type="evidence" value="ECO:0007669"/>
    <property type="project" value="UniProtKB-SubCell"/>
</dbReference>
<dbReference type="STRING" id="416169.RHOFW104T7_11410"/>
<keyword evidence="13 19" id="KW-1133">Transmembrane helix</keyword>
<evidence type="ECO:0000256" key="1">
    <source>
        <dbReference type="ARBA" id="ARBA00001698"/>
    </source>
</evidence>
<evidence type="ECO:0000313" key="20">
    <source>
        <dbReference type="EMBL" id="KZC23872.1"/>
    </source>
</evidence>
<name>A0A154QHS0_9GAMM</name>
<protein>
    <recommendedName>
        <fullName evidence="7 18">Phosphatidate cytidylyltransferase</fullName>
        <ecNumber evidence="6 18">2.7.7.41</ecNumber>
    </recommendedName>
</protein>
<feature type="transmembrane region" description="Helical" evidence="19">
    <location>
        <begin position="138"/>
        <end position="158"/>
    </location>
</feature>
<keyword evidence="14" id="KW-0443">Lipid metabolism</keyword>
<evidence type="ECO:0000313" key="21">
    <source>
        <dbReference type="Proteomes" id="UP000076131"/>
    </source>
</evidence>
<dbReference type="EC" id="2.7.7.41" evidence="6 18"/>
<evidence type="ECO:0000256" key="13">
    <source>
        <dbReference type="ARBA" id="ARBA00022989"/>
    </source>
</evidence>
<feature type="transmembrane region" description="Helical" evidence="19">
    <location>
        <begin position="53"/>
        <end position="70"/>
    </location>
</feature>
<evidence type="ECO:0000256" key="19">
    <source>
        <dbReference type="SAM" id="Phobius"/>
    </source>
</evidence>
<keyword evidence="10 18" id="KW-0808">Transferase</keyword>
<evidence type="ECO:0000256" key="7">
    <source>
        <dbReference type="ARBA" id="ARBA00019373"/>
    </source>
</evidence>
<dbReference type="GO" id="GO:0016024">
    <property type="term" value="P:CDP-diacylglycerol biosynthetic process"/>
    <property type="evidence" value="ECO:0007669"/>
    <property type="project" value="UniProtKB-UniPathway"/>
</dbReference>
<dbReference type="PANTHER" id="PTHR46382:SF1">
    <property type="entry name" value="PHOSPHATIDATE CYTIDYLYLTRANSFERASE"/>
    <property type="match status" value="1"/>
</dbReference>
<gene>
    <name evidence="20" type="ORF">RHOFW104T7_11410</name>
</gene>
<dbReference type="EMBL" id="LVJS01000038">
    <property type="protein sequence ID" value="KZC23872.1"/>
    <property type="molecule type" value="Genomic_DNA"/>
</dbReference>
<evidence type="ECO:0000256" key="12">
    <source>
        <dbReference type="ARBA" id="ARBA00022695"/>
    </source>
</evidence>
<comment type="subcellular location">
    <subcellularLocation>
        <location evidence="2">Cell membrane</location>
        <topology evidence="2">Multi-pass membrane protein</topology>
    </subcellularLocation>
</comment>
<evidence type="ECO:0000256" key="16">
    <source>
        <dbReference type="ARBA" id="ARBA00023209"/>
    </source>
</evidence>
<dbReference type="UniPathway" id="UPA00557">
    <property type="reaction ID" value="UER00614"/>
</dbReference>
<evidence type="ECO:0000256" key="15">
    <source>
        <dbReference type="ARBA" id="ARBA00023136"/>
    </source>
</evidence>
<evidence type="ECO:0000256" key="5">
    <source>
        <dbReference type="ARBA" id="ARBA00010185"/>
    </source>
</evidence>
<feature type="transmembrane region" description="Helical" evidence="19">
    <location>
        <begin position="205"/>
        <end position="226"/>
    </location>
</feature>
<comment type="catalytic activity">
    <reaction evidence="1 18">
        <text>a 1,2-diacyl-sn-glycero-3-phosphate + CTP + H(+) = a CDP-1,2-diacyl-sn-glycerol + diphosphate</text>
        <dbReference type="Rhea" id="RHEA:16229"/>
        <dbReference type="ChEBI" id="CHEBI:15378"/>
        <dbReference type="ChEBI" id="CHEBI:33019"/>
        <dbReference type="ChEBI" id="CHEBI:37563"/>
        <dbReference type="ChEBI" id="CHEBI:58332"/>
        <dbReference type="ChEBI" id="CHEBI:58608"/>
        <dbReference type="EC" id="2.7.7.41"/>
    </reaction>
</comment>
<evidence type="ECO:0000256" key="6">
    <source>
        <dbReference type="ARBA" id="ARBA00012487"/>
    </source>
</evidence>
<feature type="transmembrane region" description="Helical" evidence="19">
    <location>
        <begin position="76"/>
        <end position="100"/>
    </location>
</feature>
<keyword evidence="17" id="KW-1208">Phospholipid metabolism</keyword>
<evidence type="ECO:0000256" key="9">
    <source>
        <dbReference type="ARBA" id="ARBA00022516"/>
    </source>
</evidence>
<feature type="transmembrane region" description="Helical" evidence="19">
    <location>
        <begin position="12"/>
        <end position="41"/>
    </location>
</feature>
<dbReference type="Pfam" id="PF01148">
    <property type="entry name" value="CTP_transf_1"/>
    <property type="match status" value="1"/>
</dbReference>
<evidence type="ECO:0000256" key="10">
    <source>
        <dbReference type="ARBA" id="ARBA00022679"/>
    </source>
</evidence>
<keyword evidence="9" id="KW-0444">Lipid biosynthesis</keyword>
<dbReference type="InterPro" id="IPR000374">
    <property type="entry name" value="PC_trans"/>
</dbReference>
<dbReference type="eggNOG" id="COG0575">
    <property type="taxonomic scope" value="Bacteria"/>
</dbReference>
<comment type="pathway">
    <text evidence="3 18">Phospholipid metabolism; CDP-diacylglycerol biosynthesis; CDP-diacylglycerol from sn-glycerol 3-phosphate: step 3/3.</text>
</comment>
<evidence type="ECO:0000256" key="14">
    <source>
        <dbReference type="ARBA" id="ARBA00023098"/>
    </source>
</evidence>
<dbReference type="GO" id="GO:0004605">
    <property type="term" value="F:phosphatidate cytidylyltransferase activity"/>
    <property type="evidence" value="ECO:0007669"/>
    <property type="project" value="UniProtKB-EC"/>
</dbReference>
<evidence type="ECO:0000256" key="2">
    <source>
        <dbReference type="ARBA" id="ARBA00004651"/>
    </source>
</evidence>
<evidence type="ECO:0000256" key="4">
    <source>
        <dbReference type="ARBA" id="ARBA00005189"/>
    </source>
</evidence>
<keyword evidence="16" id="KW-0594">Phospholipid biosynthesis</keyword>
<evidence type="ECO:0000256" key="3">
    <source>
        <dbReference type="ARBA" id="ARBA00005119"/>
    </source>
</evidence>
<comment type="similarity">
    <text evidence="5 18">Belongs to the CDS family.</text>
</comment>
<keyword evidence="12 18" id="KW-0548">Nucleotidyltransferase</keyword>
<reference evidence="20 21" key="1">
    <citation type="journal article" date="2016" name="MBio">
        <title>Lateral Gene Transfer in a Heavy Metal-Contaminated-Groundwater Microbial Community.</title>
        <authorList>
            <person name="Hemme C.L."/>
            <person name="Green S.J."/>
            <person name="Rishishwar L."/>
            <person name="Prakash O."/>
            <person name="Pettenato A."/>
            <person name="Chakraborty R."/>
            <person name="Deutschbauer A.M."/>
            <person name="Van Nostrand J.D."/>
            <person name="Wu L."/>
            <person name="He Z."/>
            <person name="Jordan I.K."/>
            <person name="Hazen T.C."/>
            <person name="Arkin A.P."/>
            <person name="Kostka J.E."/>
            <person name="Zhou J."/>
        </authorList>
    </citation>
    <scope>NUCLEOTIDE SEQUENCE [LARGE SCALE GENOMIC DNA]</scope>
    <source>
        <strain evidence="20 21">FW104-T7</strain>
    </source>
</reference>